<evidence type="ECO:0000313" key="7">
    <source>
        <dbReference type="EMBL" id="ODR90891.1"/>
    </source>
</evidence>
<dbReference type="GO" id="GO:0005737">
    <property type="term" value="C:cytoplasm"/>
    <property type="evidence" value="ECO:0007669"/>
    <property type="project" value="UniProtKB-ARBA"/>
</dbReference>
<dbReference type="HAMAP" id="MF_01363">
    <property type="entry name" value="Ribosomal_bL21"/>
    <property type="match status" value="1"/>
</dbReference>
<gene>
    <name evidence="4" type="primary">rplU</name>
    <name evidence="7" type="ORF">A8M32_12740</name>
</gene>
<dbReference type="SUPFAM" id="SSF141091">
    <property type="entry name" value="L21p-like"/>
    <property type="match status" value="1"/>
</dbReference>
<dbReference type="InterPro" id="IPR028909">
    <property type="entry name" value="bL21-like"/>
</dbReference>
<evidence type="ECO:0000256" key="1">
    <source>
        <dbReference type="ARBA" id="ARBA00008563"/>
    </source>
</evidence>
<dbReference type="EMBL" id="LYBW01000057">
    <property type="protein sequence ID" value="ODR90891.1"/>
    <property type="molecule type" value="Genomic_DNA"/>
</dbReference>
<dbReference type="PANTHER" id="PTHR21349:SF0">
    <property type="entry name" value="LARGE RIBOSOMAL SUBUNIT PROTEIN BL21M"/>
    <property type="match status" value="1"/>
</dbReference>
<comment type="caution">
    <text evidence="7">The sequence shown here is derived from an EMBL/GenBank/DDBJ whole genome shotgun (WGS) entry which is preliminary data.</text>
</comment>
<accession>A0A1E3VCN3</accession>
<dbReference type="OrthoDB" id="9813334at2"/>
<keyword evidence="2 4" id="KW-0689">Ribosomal protein</keyword>
<proteinExistence type="inferred from homology"/>
<evidence type="ECO:0000313" key="8">
    <source>
        <dbReference type="Proteomes" id="UP000094342"/>
    </source>
</evidence>
<sequence length="125" mass="13290">MFAVIKTGGKQYRVAANDVITIEKLEGVQGDKIEFTEILMVGAGADATVGAPFVEGAVVSAEVVDQGRAKKVIAFKKRRRQNSKRSRGHRQHQTTVRILDIAAAGGKAKKASKKTEAAAEAEAAN</sequence>
<dbReference type="GO" id="GO:0006412">
    <property type="term" value="P:translation"/>
    <property type="evidence" value="ECO:0007669"/>
    <property type="project" value="UniProtKB-UniRule"/>
</dbReference>
<keyword evidence="3 4" id="KW-0687">Ribonucleoprotein</keyword>
<organism evidence="7 8">
    <name type="scientific">Sinorhizobium alkalisoli</name>
    <dbReference type="NCBI Taxonomy" id="1752398"/>
    <lineage>
        <taxon>Bacteria</taxon>
        <taxon>Pseudomonadati</taxon>
        <taxon>Pseudomonadota</taxon>
        <taxon>Alphaproteobacteria</taxon>
        <taxon>Hyphomicrobiales</taxon>
        <taxon>Rhizobiaceae</taxon>
        <taxon>Sinorhizobium/Ensifer group</taxon>
        <taxon>Sinorhizobium</taxon>
    </lineage>
</organism>
<dbReference type="GO" id="GO:0005840">
    <property type="term" value="C:ribosome"/>
    <property type="evidence" value="ECO:0007669"/>
    <property type="project" value="UniProtKB-KW"/>
</dbReference>
<evidence type="ECO:0000256" key="5">
    <source>
        <dbReference type="RuleBase" id="RU000562"/>
    </source>
</evidence>
<dbReference type="InterPro" id="IPR001787">
    <property type="entry name" value="Ribosomal_bL21"/>
</dbReference>
<keyword evidence="4 5" id="KW-0694">RNA-binding</keyword>
<dbReference type="RefSeq" id="WP_069458767.1">
    <property type="nucleotide sequence ID" value="NZ_LYBW01000057.1"/>
</dbReference>
<evidence type="ECO:0000256" key="6">
    <source>
        <dbReference type="SAM" id="MobiDB-lite"/>
    </source>
</evidence>
<name>A0A1E3VCN3_9HYPH</name>
<comment type="function">
    <text evidence="4 5">This protein binds to 23S rRNA in the presence of protein L20.</text>
</comment>
<dbReference type="GO" id="GO:0003735">
    <property type="term" value="F:structural constituent of ribosome"/>
    <property type="evidence" value="ECO:0007669"/>
    <property type="project" value="InterPro"/>
</dbReference>
<evidence type="ECO:0000256" key="4">
    <source>
        <dbReference type="HAMAP-Rule" id="MF_01363"/>
    </source>
</evidence>
<keyword evidence="8" id="KW-1185">Reference proteome</keyword>
<evidence type="ECO:0000256" key="3">
    <source>
        <dbReference type="ARBA" id="ARBA00023274"/>
    </source>
</evidence>
<dbReference type="NCBIfam" id="TIGR00061">
    <property type="entry name" value="L21"/>
    <property type="match status" value="1"/>
</dbReference>
<feature type="compositionally biased region" description="Basic residues" evidence="6">
    <location>
        <begin position="76"/>
        <end position="92"/>
    </location>
</feature>
<feature type="region of interest" description="Disordered" evidence="6">
    <location>
        <begin position="76"/>
        <end position="125"/>
    </location>
</feature>
<dbReference type="PANTHER" id="PTHR21349">
    <property type="entry name" value="50S RIBOSOMAL PROTEIN L21"/>
    <property type="match status" value="1"/>
</dbReference>
<comment type="subunit">
    <text evidence="4">Part of the 50S ribosomal subunit. Contacts protein L20.</text>
</comment>
<dbReference type="GO" id="GO:1990904">
    <property type="term" value="C:ribonucleoprotein complex"/>
    <property type="evidence" value="ECO:0007669"/>
    <property type="project" value="UniProtKB-KW"/>
</dbReference>
<evidence type="ECO:0000256" key="2">
    <source>
        <dbReference type="ARBA" id="ARBA00022980"/>
    </source>
</evidence>
<dbReference type="GO" id="GO:0019843">
    <property type="term" value="F:rRNA binding"/>
    <property type="evidence" value="ECO:0007669"/>
    <property type="project" value="UniProtKB-UniRule"/>
</dbReference>
<dbReference type="Pfam" id="PF00829">
    <property type="entry name" value="Ribosomal_L21p"/>
    <property type="match status" value="1"/>
</dbReference>
<protein>
    <recommendedName>
        <fullName evidence="4">Large ribosomal subunit protein bL21</fullName>
    </recommendedName>
</protein>
<comment type="similarity">
    <text evidence="1 4 5">Belongs to the bacterial ribosomal protein bL21 family.</text>
</comment>
<keyword evidence="4 5" id="KW-0699">rRNA-binding</keyword>
<dbReference type="AlphaFoldDB" id="A0A1E3VCN3"/>
<dbReference type="Proteomes" id="UP000094342">
    <property type="component" value="Unassembled WGS sequence"/>
</dbReference>
<dbReference type="InterPro" id="IPR036164">
    <property type="entry name" value="bL21-like_sf"/>
</dbReference>
<dbReference type="STRING" id="1752398.A8M32_12740"/>
<reference evidence="8" key="1">
    <citation type="submission" date="2016-05" db="EMBL/GenBank/DDBJ databases">
        <authorList>
            <person name="Li Y."/>
        </authorList>
    </citation>
    <scope>NUCLEOTIDE SEQUENCE [LARGE SCALE GENOMIC DNA]</scope>
    <source>
        <strain evidence="8">YIC4027</strain>
    </source>
</reference>